<feature type="compositionally biased region" description="Basic residues" evidence="1">
    <location>
        <begin position="325"/>
        <end position="338"/>
    </location>
</feature>
<keyword evidence="3" id="KW-1185">Reference proteome</keyword>
<proteinExistence type="predicted"/>
<comment type="caution">
    <text evidence="2">The sequence shown here is derived from an EMBL/GenBank/DDBJ whole genome shotgun (WGS) entry which is preliminary data.</text>
</comment>
<accession>A0ABQ7G1U9</accession>
<sequence length="722" mass="76886">MRSLLTSCLWGGEKEKGAARKEDVEDCEALLDARHAPIWEPLSWEATLFSMAIVTSDAKEVLFKKRGLEPAAAGLLDQALLLDGTSHPLNAPLAQKEGVTPAPLSRNTCSFLTALLGPELEAVAVSTARRNRWWKGTISAKLPVQPVKDVAPVGSGGGASRSNPSMTQLRLQGPAPGSSAGCQERALPKRKPSLLEESMIRVSVRSEGTPADTMAAKATEARDRQGSAPMELCSADPRSSGDSSVKGEGRMEIKASSSSLRQDDGSKRVQWSCPEVGLEGTRSKSSPLSSPLGRINEGVPAIRMQIQSSPQASVHSPVMSAPIHRTVRAGRPAVRKSKSCLSQPNRGLVEEREEGEEEEEEGKHSPGSLFRGSSTRSKRGQKEGKLTVSRGPSFSRRSSLLLTPAIEHLVEQGGGTEEGATRTVALLKSLSQGAKNEARQVSEERPAQDFGVQCASAPSARHQQLFDSVVRGTLSYSSVPSSEPPSNLSDMSNTVHAAAPHSAALPSSIQAHENMQGAEPTISVALSPFGNVSGSTNSNPPSAGAVGYSNRSVEGPHLLCQTATANSTEQRTYTSKPSTFPHSSHRASSSTVLSWETPFEDSNHPVGSANPLYQELLQHGSSSQLGAYQSTPLEPAIQTSPSASEDEAEIPTQSFDVMVTTLSEDARSPLLVSIFNCTEHWQVRATLTTLAEQQLELLSSLLPQHAIQNVELGKHGTSWQKV</sequence>
<evidence type="ECO:0000256" key="1">
    <source>
        <dbReference type="SAM" id="MobiDB-lite"/>
    </source>
</evidence>
<gene>
    <name evidence="2" type="ORF">DUNSADRAFT_17387</name>
</gene>
<name>A0ABQ7G1U9_DUNSA</name>
<evidence type="ECO:0000313" key="2">
    <source>
        <dbReference type="EMBL" id="KAF5828583.1"/>
    </source>
</evidence>
<feature type="region of interest" description="Disordered" evidence="1">
    <location>
        <begin position="564"/>
        <end position="587"/>
    </location>
</feature>
<feature type="compositionally biased region" description="Acidic residues" evidence="1">
    <location>
        <begin position="351"/>
        <end position="360"/>
    </location>
</feature>
<reference evidence="2" key="1">
    <citation type="submission" date="2017-08" db="EMBL/GenBank/DDBJ databases">
        <authorList>
            <person name="Polle J.E."/>
            <person name="Barry K."/>
            <person name="Cushman J."/>
            <person name="Schmutz J."/>
            <person name="Tran D."/>
            <person name="Hathwaick L.T."/>
            <person name="Yim W.C."/>
            <person name="Jenkins J."/>
            <person name="Mckie-Krisberg Z.M."/>
            <person name="Prochnik S."/>
            <person name="Lindquist E."/>
            <person name="Dockter R.B."/>
            <person name="Adam C."/>
            <person name="Molina H."/>
            <person name="Bunkerborg J."/>
            <person name="Jin E."/>
            <person name="Buchheim M."/>
            <person name="Magnuson J."/>
        </authorList>
    </citation>
    <scope>NUCLEOTIDE SEQUENCE</scope>
    <source>
        <strain evidence="2">CCAP 19/18</strain>
    </source>
</reference>
<feature type="compositionally biased region" description="Polar residues" evidence="1">
    <location>
        <begin position="160"/>
        <end position="170"/>
    </location>
</feature>
<protein>
    <submittedName>
        <fullName evidence="2">Uncharacterized protein</fullName>
    </submittedName>
</protein>
<evidence type="ECO:0000313" key="3">
    <source>
        <dbReference type="Proteomes" id="UP000815325"/>
    </source>
</evidence>
<dbReference type="EMBL" id="MU070278">
    <property type="protein sequence ID" value="KAF5828583.1"/>
    <property type="molecule type" value="Genomic_DNA"/>
</dbReference>
<feature type="region of interest" description="Disordered" evidence="1">
    <location>
        <begin position="148"/>
        <end position="295"/>
    </location>
</feature>
<organism evidence="2 3">
    <name type="scientific">Dunaliella salina</name>
    <name type="common">Green alga</name>
    <name type="synonym">Protococcus salinus</name>
    <dbReference type="NCBI Taxonomy" id="3046"/>
    <lineage>
        <taxon>Eukaryota</taxon>
        <taxon>Viridiplantae</taxon>
        <taxon>Chlorophyta</taxon>
        <taxon>core chlorophytes</taxon>
        <taxon>Chlorophyceae</taxon>
        <taxon>CS clade</taxon>
        <taxon>Chlamydomonadales</taxon>
        <taxon>Dunaliellaceae</taxon>
        <taxon>Dunaliella</taxon>
    </lineage>
</organism>
<feature type="region of interest" description="Disordered" evidence="1">
    <location>
        <begin position="325"/>
        <end position="394"/>
    </location>
</feature>
<dbReference type="Proteomes" id="UP000815325">
    <property type="component" value="Unassembled WGS sequence"/>
</dbReference>